<dbReference type="PIRSF" id="PIRSF036979">
    <property type="entry name" value="Arginase"/>
    <property type="match status" value="1"/>
</dbReference>
<protein>
    <submittedName>
        <fullName evidence="4">Agmatinase</fullName>
        <ecNumber evidence="4">3.5.3.11</ecNumber>
    </submittedName>
</protein>
<organism evidence="4">
    <name type="scientific">hydrothermal vent metagenome</name>
    <dbReference type="NCBI Taxonomy" id="652676"/>
    <lineage>
        <taxon>unclassified sequences</taxon>
        <taxon>metagenomes</taxon>
        <taxon>ecological metagenomes</taxon>
    </lineage>
</organism>
<evidence type="ECO:0000256" key="1">
    <source>
        <dbReference type="ARBA" id="ARBA00009227"/>
    </source>
</evidence>
<dbReference type="GO" id="GO:0008783">
    <property type="term" value="F:agmatinase activity"/>
    <property type="evidence" value="ECO:0007669"/>
    <property type="project" value="UniProtKB-EC"/>
</dbReference>
<dbReference type="PANTHER" id="PTHR11358">
    <property type="entry name" value="ARGINASE/AGMATINASE"/>
    <property type="match status" value="1"/>
</dbReference>
<dbReference type="CDD" id="cd11593">
    <property type="entry name" value="Agmatinase-like_2"/>
    <property type="match status" value="1"/>
</dbReference>
<dbReference type="Gene3D" id="3.40.800.10">
    <property type="entry name" value="Ureohydrolase domain"/>
    <property type="match status" value="1"/>
</dbReference>
<dbReference type="PROSITE" id="PS01053">
    <property type="entry name" value="ARGINASE_1"/>
    <property type="match status" value="1"/>
</dbReference>
<dbReference type="GO" id="GO:0033389">
    <property type="term" value="P:putrescine biosynthetic process from arginine, via agmatine"/>
    <property type="evidence" value="ECO:0007669"/>
    <property type="project" value="TreeGrafter"/>
</dbReference>
<keyword evidence="2" id="KW-0479">Metal-binding</keyword>
<dbReference type="PANTHER" id="PTHR11358:SF26">
    <property type="entry name" value="GUANIDINO ACID HYDROLASE, MITOCHONDRIAL"/>
    <property type="match status" value="1"/>
</dbReference>
<dbReference type="EMBL" id="UOEB01000065">
    <property type="protein sequence ID" value="VAV83189.1"/>
    <property type="molecule type" value="Genomic_DNA"/>
</dbReference>
<evidence type="ECO:0000256" key="2">
    <source>
        <dbReference type="ARBA" id="ARBA00022723"/>
    </source>
</evidence>
<dbReference type="AlphaFoldDB" id="A0A3B0QT08"/>
<keyword evidence="3 4" id="KW-0378">Hydrolase</keyword>
<comment type="similarity">
    <text evidence="1">Belongs to the arginase family. Agmatinase subfamily.</text>
</comment>
<dbReference type="Pfam" id="PF00491">
    <property type="entry name" value="Arginase"/>
    <property type="match status" value="1"/>
</dbReference>
<sequence>MIKLIGIPYDGNSSYKKGSALAPSRIRLMDAEGSANRFCEHGVEIVEGENYIDLGDLTFLDDNPEWVYRKIKQTILNELTPRDKIISFGGDHSISFPVIEAHTNSYKNLNVLHFDAHADLYDNFADNPFSHASPFARLMEKGIVKSLTQVGVRTLNTHQKEQAQKFNVKIIEMKDFNMSFIKNLKGPLYISLDLDVLDPAFAPGVSHHEPGGLSTRDLISMIQQINVPIIGADIVELNPTRDVNNVTAMVAYKLFKEIVSKMIKI</sequence>
<dbReference type="NCBIfam" id="TIGR01230">
    <property type="entry name" value="agmatinase"/>
    <property type="match status" value="1"/>
</dbReference>
<accession>A0A3B0QT08</accession>
<dbReference type="InterPro" id="IPR023696">
    <property type="entry name" value="Ureohydrolase_dom_sf"/>
</dbReference>
<dbReference type="SUPFAM" id="SSF52768">
    <property type="entry name" value="Arginase/deacetylase"/>
    <property type="match status" value="1"/>
</dbReference>
<evidence type="ECO:0000256" key="3">
    <source>
        <dbReference type="ARBA" id="ARBA00022801"/>
    </source>
</evidence>
<dbReference type="PROSITE" id="PS51409">
    <property type="entry name" value="ARGINASE_2"/>
    <property type="match status" value="1"/>
</dbReference>
<dbReference type="InterPro" id="IPR006035">
    <property type="entry name" value="Ureohydrolase"/>
</dbReference>
<proteinExistence type="inferred from homology"/>
<evidence type="ECO:0000313" key="4">
    <source>
        <dbReference type="EMBL" id="VAV83189.1"/>
    </source>
</evidence>
<dbReference type="InterPro" id="IPR005925">
    <property type="entry name" value="Agmatinase-rel"/>
</dbReference>
<reference evidence="4" key="1">
    <citation type="submission" date="2018-06" db="EMBL/GenBank/DDBJ databases">
        <authorList>
            <person name="Zhirakovskaya E."/>
        </authorList>
    </citation>
    <scope>NUCLEOTIDE SEQUENCE</scope>
</reference>
<gene>
    <name evidence="4" type="ORF">MNBD_BACTEROID02-1538</name>
</gene>
<name>A0A3B0QT08_9ZZZZ</name>
<dbReference type="GO" id="GO:0046872">
    <property type="term" value="F:metal ion binding"/>
    <property type="evidence" value="ECO:0007669"/>
    <property type="project" value="UniProtKB-KW"/>
</dbReference>
<dbReference type="EC" id="3.5.3.11" evidence="4"/>
<dbReference type="InterPro" id="IPR020855">
    <property type="entry name" value="Ureohydrolase_Mn_BS"/>
</dbReference>